<keyword evidence="2" id="KW-1185">Reference proteome</keyword>
<reference evidence="1 2" key="1">
    <citation type="submission" date="2019-09" db="EMBL/GenBank/DDBJ databases">
        <title>Bird 10,000 Genomes (B10K) Project - Family phase.</title>
        <authorList>
            <person name="Zhang G."/>
        </authorList>
    </citation>
    <scope>NUCLEOTIDE SEQUENCE [LARGE SCALE GENOMIC DNA]</scope>
    <source>
        <strain evidence="1">B10K-DU-004-15</strain>
        <tissue evidence="1">Mixed tissue sample</tissue>
    </source>
</reference>
<dbReference type="EMBL" id="VYZA01002398">
    <property type="protein sequence ID" value="NWQ71501.1"/>
    <property type="molecule type" value="Genomic_DNA"/>
</dbReference>
<evidence type="ECO:0000313" key="1">
    <source>
        <dbReference type="EMBL" id="NWQ71501.1"/>
    </source>
</evidence>
<sequence length="75" mass="8669">GDKFVHTVYEFARYVMIEDLKMFSVGTCIPFAEAVTLIPEDMDIAKARHRVGYNKLVQIFQKQDVVIQEYGKKAQ</sequence>
<organism evidence="1 2">
    <name type="scientific">Neopipo cinnamomea</name>
    <dbReference type="NCBI Taxonomy" id="456388"/>
    <lineage>
        <taxon>Eukaryota</taxon>
        <taxon>Metazoa</taxon>
        <taxon>Chordata</taxon>
        <taxon>Craniata</taxon>
        <taxon>Vertebrata</taxon>
        <taxon>Euteleostomi</taxon>
        <taxon>Archelosauria</taxon>
        <taxon>Archosauria</taxon>
        <taxon>Dinosauria</taxon>
        <taxon>Saurischia</taxon>
        <taxon>Theropoda</taxon>
        <taxon>Coelurosauria</taxon>
        <taxon>Aves</taxon>
        <taxon>Neognathae</taxon>
        <taxon>Neoaves</taxon>
        <taxon>Telluraves</taxon>
        <taxon>Australaves</taxon>
        <taxon>Passeriformes</taxon>
        <taxon>Tyrannidae</taxon>
        <taxon>Neopipo</taxon>
    </lineage>
</organism>
<accession>A0A7K4RDU0</accession>
<comment type="caution">
    <text evidence="1">The sequence shown here is derived from an EMBL/GenBank/DDBJ whole genome shotgun (WGS) entry which is preliminary data.</text>
</comment>
<evidence type="ECO:0000313" key="2">
    <source>
        <dbReference type="Proteomes" id="UP000556200"/>
    </source>
</evidence>
<proteinExistence type="predicted"/>
<name>A0A7K4RDU0_9TYRA</name>
<gene>
    <name evidence="1" type="primary">Haus6_0</name>
    <name evidence="1" type="ORF">NEOCIN_R15700</name>
</gene>
<dbReference type="AlphaFoldDB" id="A0A7K4RDU0"/>
<feature type="non-terminal residue" evidence="1">
    <location>
        <position position="1"/>
    </location>
</feature>
<protein>
    <submittedName>
        <fullName evidence="1">HAUS6 protein</fullName>
    </submittedName>
</protein>
<dbReference type="Proteomes" id="UP000556200">
    <property type="component" value="Unassembled WGS sequence"/>
</dbReference>
<feature type="non-terminal residue" evidence="1">
    <location>
        <position position="75"/>
    </location>
</feature>